<dbReference type="PANTHER" id="PTHR46413:SF1">
    <property type="entry name" value="HEAVY METAL-ASSOCIATED ISOPRENYLATED PLANT PROTEIN 6"/>
    <property type="match status" value="1"/>
</dbReference>
<feature type="region of interest" description="Disordered" evidence="8">
    <location>
        <begin position="393"/>
        <end position="512"/>
    </location>
</feature>
<dbReference type="Pfam" id="PF00403">
    <property type="entry name" value="HMA"/>
    <property type="match status" value="3"/>
</dbReference>
<feature type="domain" description="HMA" evidence="9">
    <location>
        <begin position="29"/>
        <end position="93"/>
    </location>
</feature>
<organism evidence="11 12">
    <name type="scientific">Quercus rubra</name>
    <name type="common">Northern red oak</name>
    <name type="synonym">Quercus borealis</name>
    <dbReference type="NCBI Taxonomy" id="3512"/>
    <lineage>
        <taxon>Eukaryota</taxon>
        <taxon>Viridiplantae</taxon>
        <taxon>Streptophyta</taxon>
        <taxon>Embryophyta</taxon>
        <taxon>Tracheophyta</taxon>
        <taxon>Spermatophyta</taxon>
        <taxon>Magnoliopsida</taxon>
        <taxon>eudicotyledons</taxon>
        <taxon>Gunneridae</taxon>
        <taxon>Pentapetalae</taxon>
        <taxon>rosids</taxon>
        <taxon>fabids</taxon>
        <taxon>Fagales</taxon>
        <taxon>Fagaceae</taxon>
        <taxon>Quercus</taxon>
    </lineage>
</organism>
<feature type="domain" description="VPS37 C-terminal" evidence="10">
    <location>
        <begin position="596"/>
        <end position="677"/>
    </location>
</feature>
<feature type="compositionally biased region" description="Basic and acidic residues" evidence="8">
    <location>
        <begin position="92"/>
        <end position="104"/>
    </location>
</feature>
<evidence type="ECO:0000256" key="3">
    <source>
        <dbReference type="ARBA" id="ARBA00022448"/>
    </source>
</evidence>
<feature type="compositionally biased region" description="Basic and acidic residues" evidence="8">
    <location>
        <begin position="243"/>
        <end position="255"/>
    </location>
</feature>
<keyword evidence="5 6" id="KW-0653">Protein transport</keyword>
<feature type="compositionally biased region" description="Low complexity" evidence="8">
    <location>
        <begin position="465"/>
        <end position="497"/>
    </location>
</feature>
<feature type="compositionally biased region" description="Basic and acidic residues" evidence="8">
    <location>
        <begin position="1"/>
        <end position="11"/>
    </location>
</feature>
<evidence type="ECO:0000256" key="1">
    <source>
        <dbReference type="ARBA" id="ARBA00004177"/>
    </source>
</evidence>
<feature type="compositionally biased region" description="Basic and acidic residues" evidence="8">
    <location>
        <begin position="393"/>
        <end position="406"/>
    </location>
</feature>
<dbReference type="EMBL" id="JAXUIC010000007">
    <property type="protein sequence ID" value="KAK4583011.1"/>
    <property type="molecule type" value="Genomic_DNA"/>
</dbReference>
<dbReference type="GO" id="GO:0000813">
    <property type="term" value="C:ESCRT I complex"/>
    <property type="evidence" value="ECO:0007669"/>
    <property type="project" value="UniProtKB-ARBA"/>
</dbReference>
<dbReference type="PANTHER" id="PTHR46413">
    <property type="entry name" value="HEAVY METAL-ASSOCIATED ISOPRENYLATED PLANT PROTEIN 6"/>
    <property type="match status" value="1"/>
</dbReference>
<keyword evidence="7" id="KW-0175">Coiled coil</keyword>
<accession>A0AAN7EZ97</accession>
<sequence length="677" mass="76146">MGKKEGEKNGGDNKVAPAPAPAEKKDDVSVTAVYKIDCDCEGCAKKVKKALRHFNGVEEVKIGCGANNLTVKGTNLDPTAIREKLEKEIKKKFELVSPQPKKDGGGSYKKPKEKKAEKKEEPKKPKEFRDELDKENLQPARENLEKEPRIMEPRNQKEGEKNGGDNKVAPALAEKKDDVPVTAVYNIDCNCEGCDKKIKKALRHFNGVEEVKIGCGADKLTVKGTNLDPTAIREKLEKEIKKKFELVSPQPKKDGGGGYKKPKEKKAEKKEEPKKPKELRDELHKETLQPARENLEKEPWIMEPRNQKEGEKNGGDNKVAPAPAEKKDDVPVTAVYNIDCNCEGCDKKIKKALCHFDGVEEVKIGCGANKLTVKGTNLDPTAIREKLEKEIKKKFELVSPQPKKDGGGGYKKPKEKKAEKKEEPKKPKELRDELHKETLQPARENLEKEPRIMEPRNQPRPQDGSSQSWYPPSVVSSPNSSRPGTPSSASSSSFSSHRTSDRPQSPSHVSPAEAAGITAVLKDKSVDELQKLLSDKDAYHHFLLSLDQVKIQNNLRDELRKEILQFARENLEKEPRIMELRNQCRIIRTTELAAAQEKLNELERKKEETLKFYSPQSLLQRLQDAVNKTDEESENLHKQLLDGDVDLGTFVQKYKKLRTTYHRCALIHLSAKTSSIG</sequence>
<evidence type="ECO:0000313" key="11">
    <source>
        <dbReference type="EMBL" id="KAK4583011.1"/>
    </source>
</evidence>
<feature type="compositionally biased region" description="Basic and acidic residues" evidence="8">
    <location>
        <begin position="265"/>
        <end position="315"/>
    </location>
</feature>
<evidence type="ECO:0000259" key="10">
    <source>
        <dbReference type="PROSITE" id="PS51314"/>
    </source>
</evidence>
<comment type="subcellular location">
    <subcellularLocation>
        <location evidence="1">Endosome</location>
    </subcellularLocation>
</comment>
<dbReference type="SUPFAM" id="SSF55008">
    <property type="entry name" value="HMA, heavy metal-associated domain"/>
    <property type="match status" value="3"/>
</dbReference>
<feature type="domain" description="HMA" evidence="9">
    <location>
        <begin position="331"/>
        <end position="395"/>
    </location>
</feature>
<reference evidence="11 12" key="1">
    <citation type="journal article" date="2023" name="G3 (Bethesda)">
        <title>A haplotype-resolved chromosome-scale genome for Quercus rubra L. provides insights into the genetics of adaptive traits for red oak species.</title>
        <authorList>
            <person name="Kapoor B."/>
            <person name="Jenkins J."/>
            <person name="Schmutz J."/>
            <person name="Zhebentyayeva T."/>
            <person name="Kuelheim C."/>
            <person name="Coggeshall M."/>
            <person name="Heim C."/>
            <person name="Lasky J.R."/>
            <person name="Leites L."/>
            <person name="Islam-Faridi N."/>
            <person name="Romero-Severson J."/>
            <person name="DeLeo V.L."/>
            <person name="Lucas S.M."/>
            <person name="Lazic D."/>
            <person name="Gailing O."/>
            <person name="Carlson J."/>
            <person name="Staton M."/>
        </authorList>
    </citation>
    <scope>NUCLEOTIDE SEQUENCE [LARGE SCALE GENOMIC DNA]</scope>
    <source>
        <strain evidence="11">Pseudo-F2</strain>
    </source>
</reference>
<dbReference type="GO" id="GO:0015031">
    <property type="term" value="P:protein transport"/>
    <property type="evidence" value="ECO:0007669"/>
    <property type="project" value="UniProtKB-UniRule"/>
</dbReference>
<protein>
    <submittedName>
        <fullName evidence="11">Uncharacterized protein</fullName>
    </submittedName>
</protein>
<feature type="compositionally biased region" description="Basic and acidic residues" evidence="8">
    <location>
        <begin position="416"/>
        <end position="454"/>
    </location>
</feature>
<dbReference type="InterPro" id="IPR036163">
    <property type="entry name" value="HMA_dom_sf"/>
</dbReference>
<keyword evidence="12" id="KW-1185">Reference proteome</keyword>
<dbReference type="InterPro" id="IPR009851">
    <property type="entry name" value="Mod_r"/>
</dbReference>
<gene>
    <name evidence="11" type="ORF">RGQ29_025966</name>
</gene>
<dbReference type="AlphaFoldDB" id="A0AAN7EZ97"/>
<dbReference type="InterPro" id="IPR037202">
    <property type="entry name" value="ESCRT_assembly_dom"/>
</dbReference>
<comment type="similarity">
    <text evidence="2">Belongs to the VPS37 family.</text>
</comment>
<feature type="region of interest" description="Disordered" evidence="8">
    <location>
        <begin position="92"/>
        <end position="174"/>
    </location>
</feature>
<comment type="caution">
    <text evidence="11">The sequence shown here is derived from an EMBL/GenBank/DDBJ whole genome shotgun (WGS) entry which is preliminary data.</text>
</comment>
<dbReference type="InterPro" id="IPR029012">
    <property type="entry name" value="Helix_hairpin_bin_sf"/>
</dbReference>
<feature type="compositionally biased region" description="Basic and acidic residues" evidence="8">
    <location>
        <begin position="114"/>
        <end position="164"/>
    </location>
</feature>
<dbReference type="SUPFAM" id="SSF140111">
    <property type="entry name" value="Endosomal sorting complex assembly domain"/>
    <property type="match status" value="1"/>
</dbReference>
<dbReference type="Pfam" id="PF07200">
    <property type="entry name" value="Mod_r"/>
    <property type="match status" value="1"/>
</dbReference>
<dbReference type="GO" id="GO:0046872">
    <property type="term" value="F:metal ion binding"/>
    <property type="evidence" value="ECO:0007669"/>
    <property type="project" value="InterPro"/>
</dbReference>
<evidence type="ECO:0000256" key="5">
    <source>
        <dbReference type="ARBA" id="ARBA00022927"/>
    </source>
</evidence>
<dbReference type="InterPro" id="IPR044594">
    <property type="entry name" value="HIPP01/3/5/6"/>
</dbReference>
<keyword evidence="4" id="KW-0967">Endosome</keyword>
<feature type="domain" description="HMA" evidence="9">
    <location>
        <begin position="180"/>
        <end position="244"/>
    </location>
</feature>
<dbReference type="Gene3D" id="1.10.287.660">
    <property type="entry name" value="Helix hairpin bin"/>
    <property type="match status" value="1"/>
</dbReference>
<proteinExistence type="inferred from homology"/>
<name>A0AAN7EZ97_QUERU</name>
<evidence type="ECO:0000256" key="6">
    <source>
        <dbReference type="PROSITE-ProRule" id="PRU00646"/>
    </source>
</evidence>
<dbReference type="PROSITE" id="PS51314">
    <property type="entry name" value="VPS37_C"/>
    <property type="match status" value="1"/>
</dbReference>
<keyword evidence="3 6" id="KW-0813">Transport</keyword>
<dbReference type="Proteomes" id="UP001324115">
    <property type="component" value="Unassembled WGS sequence"/>
</dbReference>
<feature type="region of interest" description="Disordered" evidence="8">
    <location>
        <begin position="243"/>
        <end position="330"/>
    </location>
</feature>
<evidence type="ECO:0000256" key="4">
    <source>
        <dbReference type="ARBA" id="ARBA00022753"/>
    </source>
</evidence>
<evidence type="ECO:0000256" key="8">
    <source>
        <dbReference type="SAM" id="MobiDB-lite"/>
    </source>
</evidence>
<feature type="region of interest" description="Disordered" evidence="8">
    <location>
        <begin position="1"/>
        <end position="26"/>
    </location>
</feature>
<dbReference type="Gene3D" id="3.30.70.100">
    <property type="match status" value="3"/>
</dbReference>
<dbReference type="PROSITE" id="PS50846">
    <property type="entry name" value="HMA_2"/>
    <property type="match status" value="3"/>
</dbReference>
<evidence type="ECO:0000256" key="2">
    <source>
        <dbReference type="ARBA" id="ARBA00007617"/>
    </source>
</evidence>
<feature type="coiled-coil region" evidence="7">
    <location>
        <begin position="585"/>
        <end position="639"/>
    </location>
</feature>
<dbReference type="CDD" id="cd00371">
    <property type="entry name" value="HMA"/>
    <property type="match status" value="3"/>
</dbReference>
<evidence type="ECO:0000256" key="7">
    <source>
        <dbReference type="SAM" id="Coils"/>
    </source>
</evidence>
<evidence type="ECO:0000313" key="12">
    <source>
        <dbReference type="Proteomes" id="UP001324115"/>
    </source>
</evidence>
<evidence type="ECO:0000259" key="9">
    <source>
        <dbReference type="PROSITE" id="PS50846"/>
    </source>
</evidence>
<dbReference type="InterPro" id="IPR006121">
    <property type="entry name" value="HMA_dom"/>
</dbReference>